<organism evidence="2 3">
    <name type="scientific">Plakobranchus ocellatus</name>
    <dbReference type="NCBI Taxonomy" id="259542"/>
    <lineage>
        <taxon>Eukaryota</taxon>
        <taxon>Metazoa</taxon>
        <taxon>Spiralia</taxon>
        <taxon>Lophotrochozoa</taxon>
        <taxon>Mollusca</taxon>
        <taxon>Gastropoda</taxon>
        <taxon>Heterobranchia</taxon>
        <taxon>Euthyneura</taxon>
        <taxon>Panpulmonata</taxon>
        <taxon>Sacoglossa</taxon>
        <taxon>Placobranchoidea</taxon>
        <taxon>Plakobranchidae</taxon>
        <taxon>Plakobranchus</taxon>
    </lineage>
</organism>
<keyword evidence="2" id="KW-0223">Dioxygenase</keyword>
<sequence length="175" mass="19637">MKDEKTGGKFVWHQDYGYWYNFACLFPDMLTVFIAIDPCDKNNGCLQVLRGSHRAGRIDHGVTGAQVGADLTRVAELEARLEKIHVELQPGDALFFHCNLLHTSSANESENRRWALLTAYNCSHNSPYAKTVYGPYRLLSQLPNDAVTELGVNKQLAGKDIVVREQDGSLKSYFS</sequence>
<reference evidence="2 3" key="1">
    <citation type="journal article" date="2021" name="Elife">
        <title>Chloroplast acquisition without the gene transfer in kleptoplastic sea slugs, Plakobranchus ocellatus.</title>
        <authorList>
            <person name="Maeda T."/>
            <person name="Takahashi S."/>
            <person name="Yoshida T."/>
            <person name="Shimamura S."/>
            <person name="Takaki Y."/>
            <person name="Nagai Y."/>
            <person name="Toyoda A."/>
            <person name="Suzuki Y."/>
            <person name="Arimoto A."/>
            <person name="Ishii H."/>
            <person name="Satoh N."/>
            <person name="Nishiyama T."/>
            <person name="Hasebe M."/>
            <person name="Maruyama T."/>
            <person name="Minagawa J."/>
            <person name="Obokata J."/>
            <person name="Shigenobu S."/>
        </authorList>
    </citation>
    <scope>NUCLEOTIDE SEQUENCE [LARGE SCALE GENOMIC DNA]</scope>
</reference>
<dbReference type="Proteomes" id="UP000735302">
    <property type="component" value="Unassembled WGS sequence"/>
</dbReference>
<comment type="caution">
    <text evidence="2">The sequence shown here is derived from an EMBL/GenBank/DDBJ whole genome shotgun (WGS) entry which is preliminary data.</text>
</comment>
<proteinExistence type="predicted"/>
<evidence type="ECO:0000256" key="1">
    <source>
        <dbReference type="ARBA" id="ARBA00001962"/>
    </source>
</evidence>
<dbReference type="Gene3D" id="2.60.120.620">
    <property type="entry name" value="q2cbj1_9rhob like domain"/>
    <property type="match status" value="1"/>
</dbReference>
<dbReference type="EMBL" id="BLXT01000362">
    <property type="protein sequence ID" value="GFN76123.1"/>
    <property type="molecule type" value="Genomic_DNA"/>
</dbReference>
<accession>A0AAV3XZ40</accession>
<name>A0AAV3XZ40_9GAST</name>
<dbReference type="SUPFAM" id="SSF51197">
    <property type="entry name" value="Clavaminate synthase-like"/>
    <property type="match status" value="1"/>
</dbReference>
<dbReference type="PANTHER" id="PTHR20883">
    <property type="entry name" value="PHYTANOYL-COA DIOXYGENASE DOMAIN CONTAINING 1"/>
    <property type="match status" value="1"/>
</dbReference>
<dbReference type="AlphaFoldDB" id="A0AAV3XZ40"/>
<comment type="cofactor">
    <cofactor evidence="1">
        <name>Fe cation</name>
        <dbReference type="ChEBI" id="CHEBI:24875"/>
    </cofactor>
</comment>
<dbReference type="PANTHER" id="PTHR20883:SF51">
    <property type="entry name" value="PHYTANOYL-COA HYDROXYLASE"/>
    <property type="match status" value="1"/>
</dbReference>
<dbReference type="InterPro" id="IPR008775">
    <property type="entry name" value="Phytyl_CoA_dOase-like"/>
</dbReference>
<protein>
    <submittedName>
        <fullName evidence="2">Phytanoyl-coa dioxygenase</fullName>
    </submittedName>
</protein>
<dbReference type="Pfam" id="PF05721">
    <property type="entry name" value="PhyH"/>
    <property type="match status" value="1"/>
</dbReference>
<keyword evidence="2" id="KW-0560">Oxidoreductase</keyword>
<evidence type="ECO:0000313" key="3">
    <source>
        <dbReference type="Proteomes" id="UP000735302"/>
    </source>
</evidence>
<dbReference type="GO" id="GO:0051213">
    <property type="term" value="F:dioxygenase activity"/>
    <property type="evidence" value="ECO:0007669"/>
    <property type="project" value="UniProtKB-KW"/>
</dbReference>
<gene>
    <name evidence="2" type="ORF">PoB_000262900</name>
</gene>
<keyword evidence="3" id="KW-1185">Reference proteome</keyword>
<evidence type="ECO:0000313" key="2">
    <source>
        <dbReference type="EMBL" id="GFN76123.1"/>
    </source>
</evidence>